<evidence type="ECO:0000313" key="2">
    <source>
        <dbReference type="Proteomes" id="UP001139722"/>
    </source>
</evidence>
<protein>
    <submittedName>
        <fullName evidence="1">Uncharacterized protein</fullName>
    </submittedName>
</protein>
<gene>
    <name evidence="1" type="ORF">BJ978_001496</name>
</gene>
<sequence length="161" mass="17671">MTDTTIRIDTATAKLVAELAHLMERTKKDVLADAVAGYARARLPALADGRMRYGDLSPREQLTLRRDELLRRFEEQGTVNVRLLGSARAPGVDAVAVAVAREESIILLAETDIILGSEAESMMEEIAKEVLGFRVEVISATRLSLFAPERLARLVQESAPL</sequence>
<keyword evidence="2" id="KW-1185">Reference proteome</keyword>
<name>A0A9X2H1C0_9MICO</name>
<dbReference type="RefSeq" id="WP_156999214.1">
    <property type="nucleotide sequence ID" value="NZ_BAAANU010000071.1"/>
</dbReference>
<dbReference type="OrthoDB" id="9803128at2"/>
<reference evidence="1" key="1">
    <citation type="submission" date="2022-06" db="EMBL/GenBank/DDBJ databases">
        <title>Sequencing the genomes of 1000 actinobacteria strains.</title>
        <authorList>
            <person name="Klenk H.-P."/>
        </authorList>
    </citation>
    <scope>NUCLEOTIDE SEQUENCE</scope>
    <source>
        <strain evidence="1">DSM 22016</strain>
    </source>
</reference>
<accession>A0A9X2H1C0</accession>
<organism evidence="1 2">
    <name type="scientific">Agromyces terreus</name>
    <dbReference type="NCBI Taxonomy" id="424795"/>
    <lineage>
        <taxon>Bacteria</taxon>
        <taxon>Bacillati</taxon>
        <taxon>Actinomycetota</taxon>
        <taxon>Actinomycetes</taxon>
        <taxon>Micrococcales</taxon>
        <taxon>Microbacteriaceae</taxon>
        <taxon>Agromyces</taxon>
    </lineage>
</organism>
<comment type="caution">
    <text evidence="1">The sequence shown here is derived from an EMBL/GenBank/DDBJ whole genome shotgun (WGS) entry which is preliminary data.</text>
</comment>
<proteinExistence type="predicted"/>
<dbReference type="EMBL" id="JAMZDY010000001">
    <property type="protein sequence ID" value="MCP2370820.1"/>
    <property type="molecule type" value="Genomic_DNA"/>
</dbReference>
<dbReference type="Proteomes" id="UP001139722">
    <property type="component" value="Unassembled WGS sequence"/>
</dbReference>
<dbReference type="AlphaFoldDB" id="A0A9X2H1C0"/>
<evidence type="ECO:0000313" key="1">
    <source>
        <dbReference type="EMBL" id="MCP2370820.1"/>
    </source>
</evidence>